<dbReference type="PROSITE" id="PS51194">
    <property type="entry name" value="HELICASE_CTER"/>
    <property type="match status" value="1"/>
</dbReference>
<accession>A0AAW1QT87</accession>
<evidence type="ECO:0000256" key="2">
    <source>
        <dbReference type="ARBA" id="ARBA00022801"/>
    </source>
</evidence>
<dbReference type="GO" id="GO:0005524">
    <property type="term" value="F:ATP binding"/>
    <property type="evidence" value="ECO:0007669"/>
    <property type="project" value="UniProtKB-UniRule"/>
</dbReference>
<evidence type="ECO:0000313" key="9">
    <source>
        <dbReference type="Proteomes" id="UP001489004"/>
    </source>
</evidence>
<dbReference type="InterPro" id="IPR014001">
    <property type="entry name" value="Helicase_ATP-bd"/>
</dbReference>
<dbReference type="PANTHER" id="PTHR24031">
    <property type="entry name" value="RNA HELICASE"/>
    <property type="match status" value="1"/>
</dbReference>
<dbReference type="CDD" id="cd18787">
    <property type="entry name" value="SF2_C_DEAD"/>
    <property type="match status" value="1"/>
</dbReference>
<evidence type="ECO:0000313" key="8">
    <source>
        <dbReference type="EMBL" id="KAK9824495.1"/>
    </source>
</evidence>
<feature type="domain" description="Helicase C-terminal" evidence="7">
    <location>
        <begin position="272"/>
        <end position="422"/>
    </location>
</feature>
<evidence type="ECO:0000256" key="3">
    <source>
        <dbReference type="ARBA" id="ARBA00022840"/>
    </source>
</evidence>
<dbReference type="GO" id="GO:0003724">
    <property type="term" value="F:RNA helicase activity"/>
    <property type="evidence" value="ECO:0007669"/>
    <property type="project" value="UniProtKB-EC"/>
</dbReference>
<dbReference type="EMBL" id="JALJOR010000002">
    <property type="protein sequence ID" value="KAK9824495.1"/>
    <property type="molecule type" value="Genomic_DNA"/>
</dbReference>
<keyword evidence="4 5" id="KW-0694">RNA-binding</keyword>
<keyword evidence="2 5" id="KW-0378">Hydrolase</keyword>
<dbReference type="Gene3D" id="3.40.50.300">
    <property type="entry name" value="P-loop containing nucleotide triphosphate hydrolases"/>
    <property type="match status" value="2"/>
</dbReference>
<evidence type="ECO:0000256" key="4">
    <source>
        <dbReference type="ARBA" id="ARBA00022884"/>
    </source>
</evidence>
<organism evidence="8 9">
    <name type="scientific">[Myrmecia] bisecta</name>
    <dbReference type="NCBI Taxonomy" id="41462"/>
    <lineage>
        <taxon>Eukaryota</taxon>
        <taxon>Viridiplantae</taxon>
        <taxon>Chlorophyta</taxon>
        <taxon>core chlorophytes</taxon>
        <taxon>Trebouxiophyceae</taxon>
        <taxon>Trebouxiales</taxon>
        <taxon>Trebouxiaceae</taxon>
        <taxon>Myrmecia</taxon>
    </lineage>
</organism>
<dbReference type="GO" id="GO:0003723">
    <property type="term" value="F:RNA binding"/>
    <property type="evidence" value="ECO:0007669"/>
    <property type="project" value="UniProtKB-UniRule"/>
</dbReference>
<dbReference type="EC" id="3.6.4.13" evidence="5"/>
<dbReference type="Pfam" id="PF00270">
    <property type="entry name" value="DEAD"/>
    <property type="match status" value="1"/>
</dbReference>
<keyword evidence="3 5" id="KW-0067">ATP-binding</keyword>
<evidence type="ECO:0000256" key="5">
    <source>
        <dbReference type="RuleBase" id="RU365068"/>
    </source>
</evidence>
<dbReference type="GO" id="GO:0016787">
    <property type="term" value="F:hydrolase activity"/>
    <property type="evidence" value="ECO:0007669"/>
    <property type="project" value="UniProtKB-KW"/>
</dbReference>
<dbReference type="Pfam" id="PF00271">
    <property type="entry name" value="Helicase_C"/>
    <property type="match status" value="1"/>
</dbReference>
<protein>
    <recommendedName>
        <fullName evidence="5">ATP-dependent RNA helicase</fullName>
        <ecNumber evidence="5">3.6.4.13</ecNumber>
    </recommendedName>
</protein>
<dbReference type="AlphaFoldDB" id="A0AAW1QT87"/>
<dbReference type="SMART" id="SM00490">
    <property type="entry name" value="HELICc"/>
    <property type="match status" value="1"/>
</dbReference>
<proteinExistence type="inferred from homology"/>
<evidence type="ECO:0000256" key="1">
    <source>
        <dbReference type="ARBA" id="ARBA00022741"/>
    </source>
</evidence>
<feature type="domain" description="Helicase ATP-binding" evidence="6">
    <location>
        <begin position="49"/>
        <end position="242"/>
    </location>
</feature>
<sequence>MRIPVAVAAGSGVALEAVHGLDPRLRQALLSGGYHELFPVQAAVWRELAGGLSTEHDLCLCAPTGSGKTLAYALPVLQGLAGRQLVYLRALVVLPTRDLAEQVYAVFAALCPFLGLRVGLAAAKGTLAAEAAFLGPPGGAEPACGVDILVATPGRLMAHLHGTAGFGLSQLRFLVVDETDRLLRQAYQDWLPHVVAATAPPAALPWQQAGHRPRVVKLIVSATLTQDPSKIERLALHCPRYVAMTAADHRYKLPPQLQELKLVVAAERKPLLLLALLHELNGQATIVFTASVDATHRLFLLLEAVPTLSAQVVEYSSHVDAAKRAANLAAFRSGRAKVLVASDAMTRGMDVVGIENVINFDAPVYAKTYVHRAGRTARAGRGGSVFTMLRPEDVRHFKGLLRKVDNTYVKDHKVPHALVERLQADFEEALAAMRAELANEM</sequence>
<comment type="domain">
    <text evidence="5">The Q motif is unique to and characteristic of the DEAD box family of RNA helicases and controls ATP binding and hydrolysis.</text>
</comment>
<dbReference type="SMART" id="SM00487">
    <property type="entry name" value="DEXDc"/>
    <property type="match status" value="1"/>
</dbReference>
<keyword evidence="9" id="KW-1185">Reference proteome</keyword>
<comment type="caution">
    <text evidence="8">The sequence shown here is derived from an EMBL/GenBank/DDBJ whole genome shotgun (WGS) entry which is preliminary data.</text>
</comment>
<comment type="catalytic activity">
    <reaction evidence="5">
        <text>ATP + H2O = ADP + phosphate + H(+)</text>
        <dbReference type="Rhea" id="RHEA:13065"/>
        <dbReference type="ChEBI" id="CHEBI:15377"/>
        <dbReference type="ChEBI" id="CHEBI:15378"/>
        <dbReference type="ChEBI" id="CHEBI:30616"/>
        <dbReference type="ChEBI" id="CHEBI:43474"/>
        <dbReference type="ChEBI" id="CHEBI:456216"/>
        <dbReference type="EC" id="3.6.4.13"/>
    </reaction>
</comment>
<dbReference type="Proteomes" id="UP001489004">
    <property type="component" value="Unassembled WGS sequence"/>
</dbReference>
<gene>
    <name evidence="8" type="ORF">WJX72_010815</name>
</gene>
<evidence type="ECO:0000259" key="7">
    <source>
        <dbReference type="PROSITE" id="PS51194"/>
    </source>
</evidence>
<dbReference type="InterPro" id="IPR027417">
    <property type="entry name" value="P-loop_NTPase"/>
</dbReference>
<keyword evidence="1 5" id="KW-0547">Nucleotide-binding</keyword>
<reference evidence="8 9" key="1">
    <citation type="journal article" date="2024" name="Nat. Commun.">
        <title>Phylogenomics reveals the evolutionary origins of lichenization in chlorophyte algae.</title>
        <authorList>
            <person name="Puginier C."/>
            <person name="Libourel C."/>
            <person name="Otte J."/>
            <person name="Skaloud P."/>
            <person name="Haon M."/>
            <person name="Grisel S."/>
            <person name="Petersen M."/>
            <person name="Berrin J.G."/>
            <person name="Delaux P.M."/>
            <person name="Dal Grande F."/>
            <person name="Keller J."/>
        </authorList>
    </citation>
    <scope>NUCLEOTIDE SEQUENCE [LARGE SCALE GENOMIC DNA]</scope>
    <source>
        <strain evidence="8 9">SAG 2043</strain>
    </source>
</reference>
<name>A0AAW1QT87_9CHLO</name>
<dbReference type="InterPro" id="IPR001650">
    <property type="entry name" value="Helicase_C-like"/>
</dbReference>
<comment type="function">
    <text evidence="5">RNA helicase.</text>
</comment>
<dbReference type="SUPFAM" id="SSF52540">
    <property type="entry name" value="P-loop containing nucleoside triphosphate hydrolases"/>
    <property type="match status" value="1"/>
</dbReference>
<evidence type="ECO:0000259" key="6">
    <source>
        <dbReference type="PROSITE" id="PS51192"/>
    </source>
</evidence>
<dbReference type="InterPro" id="IPR011545">
    <property type="entry name" value="DEAD/DEAH_box_helicase_dom"/>
</dbReference>
<keyword evidence="5" id="KW-0347">Helicase</keyword>
<dbReference type="CDD" id="cd17956">
    <property type="entry name" value="DEADc_DDX51"/>
    <property type="match status" value="1"/>
</dbReference>
<dbReference type="PROSITE" id="PS51192">
    <property type="entry name" value="HELICASE_ATP_BIND_1"/>
    <property type="match status" value="1"/>
</dbReference>
<comment type="similarity">
    <text evidence="5">Belongs to the DEAD box helicase family.</text>
</comment>